<organism evidence="2 3">
    <name type="scientific">Komagataella pastoris</name>
    <name type="common">Yeast</name>
    <name type="synonym">Pichia pastoris</name>
    <dbReference type="NCBI Taxonomy" id="4922"/>
    <lineage>
        <taxon>Eukaryota</taxon>
        <taxon>Fungi</taxon>
        <taxon>Dikarya</taxon>
        <taxon>Ascomycota</taxon>
        <taxon>Saccharomycotina</taxon>
        <taxon>Pichiomycetes</taxon>
        <taxon>Pichiales</taxon>
        <taxon>Pichiaceae</taxon>
        <taxon>Komagataella</taxon>
    </lineage>
</organism>
<name>A0A1B2JI09_PICPA</name>
<feature type="compositionally biased region" description="Polar residues" evidence="1">
    <location>
        <begin position="78"/>
        <end position="96"/>
    </location>
</feature>
<reference evidence="2 3" key="1">
    <citation type="submission" date="2016-02" db="EMBL/GenBank/DDBJ databases">
        <title>Comparative genomic and transcriptomic foundation for Pichia pastoris.</title>
        <authorList>
            <person name="Love K.R."/>
            <person name="Shah K.A."/>
            <person name="Whittaker C.A."/>
            <person name="Wu J."/>
            <person name="Bartlett M.C."/>
            <person name="Ma D."/>
            <person name="Leeson R.L."/>
            <person name="Priest M."/>
            <person name="Young S.K."/>
            <person name="Love J.C."/>
        </authorList>
    </citation>
    <scope>NUCLEOTIDE SEQUENCE [LARGE SCALE GENOMIC DNA]</scope>
    <source>
        <strain evidence="2 3">ATCC 28485</strain>
    </source>
</reference>
<dbReference type="OrthoDB" id="3981301at2759"/>
<evidence type="ECO:0000313" key="3">
    <source>
        <dbReference type="Proteomes" id="UP000094565"/>
    </source>
</evidence>
<feature type="region of interest" description="Disordered" evidence="1">
    <location>
        <begin position="238"/>
        <end position="287"/>
    </location>
</feature>
<protein>
    <submittedName>
        <fullName evidence="2">BA75_04882T0</fullName>
    </submittedName>
</protein>
<dbReference type="Proteomes" id="UP000094565">
    <property type="component" value="Chromosome 4"/>
</dbReference>
<dbReference type="AlphaFoldDB" id="A0A1B2JI09"/>
<sequence>MLSPRKAHRHKRSTAISGDFDLSEFAGGDLSHSHYRSPSASNNQFNIGSPLRSGQALDLNPKFSFSNKTEGTLLYSPSKGSQTPITPHENYTSTFDEPSFRSPRSHKSPHQRFFLSDDTKIENDIPAALIDLDDIGKNKRNVTLSLDQDASAKLHKRTESAPEFFNFSPTKFHSHLIIEEEDDNGNGNMNSISDFHKAADVPENKTVAKKHINNGSSLQLLELQPAINVNRIPSTTPLRLQDLNTESKQKEKSPSSSIFQMDIEHNSHSSLSTGQKSHSSRRKSMSPVKPMTLNYADITLSVGEPGPKVLSEREKGKENVISSKKSETSKNHRRSKSFNFSFLSSSVEDEKTSKGRGRFLHWMRRKRD</sequence>
<feature type="compositionally biased region" description="Polar residues" evidence="1">
    <location>
        <begin position="268"/>
        <end position="277"/>
    </location>
</feature>
<evidence type="ECO:0000313" key="2">
    <source>
        <dbReference type="EMBL" id="ANZ77680.1"/>
    </source>
</evidence>
<feature type="compositionally biased region" description="Basic and acidic residues" evidence="1">
    <location>
        <begin position="310"/>
        <end position="330"/>
    </location>
</feature>
<feature type="region of interest" description="Disordered" evidence="1">
    <location>
        <begin position="302"/>
        <end position="337"/>
    </location>
</feature>
<keyword evidence="3" id="KW-1185">Reference proteome</keyword>
<accession>A0A1B2JI09</accession>
<dbReference type="EMBL" id="CP014587">
    <property type="protein sequence ID" value="ANZ77680.1"/>
    <property type="molecule type" value="Genomic_DNA"/>
</dbReference>
<evidence type="ECO:0000256" key="1">
    <source>
        <dbReference type="SAM" id="MobiDB-lite"/>
    </source>
</evidence>
<proteinExistence type="predicted"/>
<feature type="region of interest" description="Disordered" evidence="1">
    <location>
        <begin position="70"/>
        <end position="111"/>
    </location>
</feature>
<gene>
    <name evidence="2" type="primary">HLR1</name>
    <name evidence="2" type="ORF">ATY40_BA7504882</name>
</gene>